<dbReference type="NCBIfam" id="TIGR00187">
    <property type="entry name" value="ribE"/>
    <property type="match status" value="1"/>
</dbReference>
<evidence type="ECO:0000256" key="9">
    <source>
        <dbReference type="ARBA" id="ARBA00022737"/>
    </source>
</evidence>
<keyword evidence="9" id="KW-0677">Repeat</keyword>
<dbReference type="PANTHER" id="PTHR21098">
    <property type="entry name" value="RIBOFLAVIN SYNTHASE ALPHA CHAIN"/>
    <property type="match status" value="1"/>
</dbReference>
<reference evidence="13 15" key="1">
    <citation type="submission" date="2016-02" db="EMBL/GenBank/DDBJ databases">
        <title>Draft genome sequence for Clostridium paradoxum JW-YL-7.</title>
        <authorList>
            <person name="Utturkar S.M."/>
            <person name="Lancaster A."/>
            <person name="Poole F.L."/>
            <person name="Adams M.W."/>
            <person name="Brown S.D."/>
        </authorList>
    </citation>
    <scope>NUCLEOTIDE SEQUENCE [LARGE SCALE GENOMIC DNA]</scope>
    <source>
        <strain evidence="13 15">JW-YL-7</strain>
    </source>
</reference>
<dbReference type="EMBL" id="FRBG01000014">
    <property type="protein sequence ID" value="SHL18607.1"/>
    <property type="molecule type" value="Genomic_DNA"/>
</dbReference>
<comment type="pathway">
    <text evidence="3">Cofactor biosynthesis; riboflavin biosynthesis; riboflavin from 2-hydroxy-3-oxobutyl phosphate and 5-amino-6-(D-ribitylamino)uracil: step 2/2.</text>
</comment>
<accession>A0A150FSS7</accession>
<evidence type="ECO:0000256" key="4">
    <source>
        <dbReference type="ARBA" id="ARBA00011233"/>
    </source>
</evidence>
<dbReference type="NCBIfam" id="NF009566">
    <property type="entry name" value="PRK13020.1"/>
    <property type="match status" value="1"/>
</dbReference>
<evidence type="ECO:0000256" key="1">
    <source>
        <dbReference type="ARBA" id="ARBA00000968"/>
    </source>
</evidence>
<dbReference type="Proteomes" id="UP000323392">
    <property type="component" value="Unassembled WGS sequence"/>
</dbReference>
<evidence type="ECO:0000256" key="3">
    <source>
        <dbReference type="ARBA" id="ARBA00004887"/>
    </source>
</evidence>
<dbReference type="Gene3D" id="2.40.30.20">
    <property type="match status" value="2"/>
</dbReference>
<evidence type="ECO:0000256" key="6">
    <source>
        <dbReference type="ARBA" id="ARBA00013950"/>
    </source>
</evidence>
<dbReference type="AlphaFoldDB" id="A0A150FSS7"/>
<organism evidence="13 15">
    <name type="scientific">Alkalithermobacter thermoalcaliphilus JW-YL-7 = DSM 7308</name>
    <dbReference type="NCBI Taxonomy" id="1121328"/>
    <lineage>
        <taxon>Bacteria</taxon>
        <taxon>Bacillati</taxon>
        <taxon>Bacillota</taxon>
        <taxon>Clostridia</taxon>
        <taxon>Peptostreptococcales</taxon>
        <taxon>Tepidibacteraceae</taxon>
        <taxon>Alkalithermobacter</taxon>
    </lineage>
</organism>
<evidence type="ECO:0000256" key="2">
    <source>
        <dbReference type="ARBA" id="ARBA00002803"/>
    </source>
</evidence>
<sequence length="213" mass="23521">MFTGLVEEIGIVESIENFSNSSKIVIKCNKVLGNLKLGDSISTNGVCLTVTNYDNKSFSADVMGETIQKTNLKYLKKLDKVNLERALKLGDRFGGHIVTGHIDGIGTICDIKKDDIATWISINANENIMKYIIYKGSVCIDGISLTVACVEKNIFKVSIIPHTKTLTTLSNKNVGDFVNIECDIVGKYIEKLLNFSNKKSDISLEFLKENGFL</sequence>
<dbReference type="FunFam" id="2.40.30.20:FF:000003">
    <property type="entry name" value="Riboflavin synthase, alpha subunit"/>
    <property type="match status" value="1"/>
</dbReference>
<keyword evidence="8 13" id="KW-0808">Transferase</keyword>
<evidence type="ECO:0000256" key="5">
    <source>
        <dbReference type="ARBA" id="ARBA00012827"/>
    </source>
</evidence>
<evidence type="ECO:0000256" key="7">
    <source>
        <dbReference type="ARBA" id="ARBA00022619"/>
    </source>
</evidence>
<gene>
    <name evidence="13" type="ORF">JWYL7_1734</name>
    <name evidence="14" type="ORF">SAMN05661008_01628</name>
</gene>
<keyword evidence="16" id="KW-1185">Reference proteome</keyword>
<feature type="repeat" description="Lumazine-binding" evidence="11">
    <location>
        <begin position="1"/>
        <end position="96"/>
    </location>
</feature>
<dbReference type="PIRSF" id="PIRSF000498">
    <property type="entry name" value="Riboflavin_syn_A"/>
    <property type="match status" value="1"/>
</dbReference>
<dbReference type="PANTHER" id="PTHR21098:SF12">
    <property type="entry name" value="RIBOFLAVIN SYNTHASE"/>
    <property type="match status" value="1"/>
</dbReference>
<evidence type="ECO:0000313" key="14">
    <source>
        <dbReference type="EMBL" id="SHL18607.1"/>
    </source>
</evidence>
<evidence type="ECO:0000256" key="8">
    <source>
        <dbReference type="ARBA" id="ARBA00022679"/>
    </source>
</evidence>
<evidence type="ECO:0000256" key="10">
    <source>
        <dbReference type="NCBIfam" id="TIGR00187"/>
    </source>
</evidence>
<evidence type="ECO:0000256" key="11">
    <source>
        <dbReference type="PROSITE-ProRule" id="PRU00524"/>
    </source>
</evidence>
<comment type="subunit">
    <text evidence="4">Homotrimer.</text>
</comment>
<proteinExistence type="predicted"/>
<dbReference type="FunFam" id="2.40.30.20:FF:000004">
    <property type="entry name" value="Riboflavin synthase, alpha subunit"/>
    <property type="match status" value="1"/>
</dbReference>
<feature type="domain" description="Lumazine-binding" evidence="12">
    <location>
        <begin position="1"/>
        <end position="96"/>
    </location>
</feature>
<protein>
    <recommendedName>
        <fullName evidence="6 10">Riboflavin synthase</fullName>
        <ecNumber evidence="5 10">2.5.1.9</ecNumber>
    </recommendedName>
</protein>
<dbReference type="EC" id="2.5.1.9" evidence="5 10"/>
<dbReference type="EMBL" id="LSFY01000001">
    <property type="protein sequence ID" value="KXZ40659.1"/>
    <property type="molecule type" value="Genomic_DNA"/>
</dbReference>
<dbReference type="OrthoDB" id="9788537at2"/>
<dbReference type="NCBIfam" id="NF006767">
    <property type="entry name" value="PRK09289.1"/>
    <property type="match status" value="1"/>
</dbReference>
<dbReference type="PROSITE" id="PS51177">
    <property type="entry name" value="LUMAZINE_BIND"/>
    <property type="match status" value="2"/>
</dbReference>
<comment type="catalytic activity">
    <reaction evidence="1">
        <text>2 6,7-dimethyl-8-(1-D-ribityl)lumazine + H(+) = 5-amino-6-(D-ribitylamino)uracil + riboflavin</text>
        <dbReference type="Rhea" id="RHEA:20772"/>
        <dbReference type="ChEBI" id="CHEBI:15378"/>
        <dbReference type="ChEBI" id="CHEBI:15934"/>
        <dbReference type="ChEBI" id="CHEBI:57986"/>
        <dbReference type="ChEBI" id="CHEBI:58201"/>
        <dbReference type="EC" id="2.5.1.9"/>
    </reaction>
</comment>
<evidence type="ECO:0000313" key="16">
    <source>
        <dbReference type="Proteomes" id="UP000323392"/>
    </source>
</evidence>
<dbReference type="CDD" id="cd00402">
    <property type="entry name" value="Riboflavin_synthase_like"/>
    <property type="match status" value="1"/>
</dbReference>
<evidence type="ECO:0000313" key="15">
    <source>
        <dbReference type="Proteomes" id="UP000092605"/>
    </source>
</evidence>
<dbReference type="InterPro" id="IPR026017">
    <property type="entry name" value="Lumazine-bd_dom"/>
</dbReference>
<dbReference type="GO" id="GO:0009231">
    <property type="term" value="P:riboflavin biosynthetic process"/>
    <property type="evidence" value="ECO:0007669"/>
    <property type="project" value="UniProtKB-KW"/>
</dbReference>
<comment type="function">
    <text evidence="2">Catalyzes the dismutation of two molecules of 6,7-dimethyl-8-ribityllumazine, resulting in the formation of riboflavin and 5-amino-6-(D-ribitylamino)uracil.</text>
</comment>
<evidence type="ECO:0000313" key="13">
    <source>
        <dbReference type="EMBL" id="KXZ40659.1"/>
    </source>
</evidence>
<dbReference type="InterPro" id="IPR023366">
    <property type="entry name" value="ATP_synth_asu-like_sf"/>
</dbReference>
<feature type="repeat" description="Lumazine-binding" evidence="11">
    <location>
        <begin position="97"/>
        <end position="193"/>
    </location>
</feature>
<dbReference type="InterPro" id="IPR001783">
    <property type="entry name" value="Lumazine-bd"/>
</dbReference>
<dbReference type="STRING" id="1121328.JWYL7_1734"/>
<name>A0A150FSS7_CLOPD</name>
<dbReference type="Pfam" id="PF00677">
    <property type="entry name" value="Lum_binding"/>
    <property type="match status" value="2"/>
</dbReference>
<dbReference type="InterPro" id="IPR017938">
    <property type="entry name" value="Riboflavin_synthase-like_b-brl"/>
</dbReference>
<dbReference type="PATRIC" id="fig|1121328.3.peg.1745"/>
<dbReference type="Proteomes" id="UP000092605">
    <property type="component" value="Unassembled WGS sequence"/>
</dbReference>
<evidence type="ECO:0000259" key="12">
    <source>
        <dbReference type="PROSITE" id="PS51177"/>
    </source>
</evidence>
<dbReference type="RefSeq" id="WP_066071890.1">
    <property type="nucleotide sequence ID" value="NZ_FRBG01000014.1"/>
</dbReference>
<dbReference type="SUPFAM" id="SSF63380">
    <property type="entry name" value="Riboflavin synthase domain-like"/>
    <property type="match status" value="2"/>
</dbReference>
<comment type="caution">
    <text evidence="13">The sequence shown here is derived from an EMBL/GenBank/DDBJ whole genome shotgun (WGS) entry which is preliminary data.</text>
</comment>
<dbReference type="GO" id="GO:0004746">
    <property type="term" value="F:riboflavin synthase activity"/>
    <property type="evidence" value="ECO:0007669"/>
    <property type="project" value="UniProtKB-UniRule"/>
</dbReference>
<feature type="domain" description="Lumazine-binding" evidence="12">
    <location>
        <begin position="97"/>
        <end position="193"/>
    </location>
</feature>
<keyword evidence="7" id="KW-0686">Riboflavin biosynthesis</keyword>
<reference evidence="14 16" key="2">
    <citation type="submission" date="2016-11" db="EMBL/GenBank/DDBJ databases">
        <authorList>
            <person name="Varghese N."/>
            <person name="Submissions S."/>
        </authorList>
    </citation>
    <scope>NUCLEOTIDE SEQUENCE [LARGE SCALE GENOMIC DNA]</scope>
    <source>
        <strain evidence="14 16">DSM 7308</strain>
    </source>
</reference>